<evidence type="ECO:0000256" key="1">
    <source>
        <dbReference type="ARBA" id="ARBA00007457"/>
    </source>
</evidence>
<protein>
    <submittedName>
        <fullName evidence="3">Uncharacterized protein</fullName>
    </submittedName>
</protein>
<sequence>MECEKTSLNFTAMLLEINCQIAQFRDLLIHIGHDKHDSPELRISIRKTRRSCVEQCLKVAELILLQMKSSEEVSATPFDNPHLILLFYLTQLFLRELVRSYHLLKIIPMDMSGYFENRIGGQNLGNVISQILLCKQINPDFQLEELGSITKDSKEIAKVLSEMQEFMPKQEAYMETRRDSSNRIFKMSQITSECIPLRTVDDREDEMAKCE</sequence>
<dbReference type="GO" id="GO:0009968">
    <property type="term" value="P:negative regulation of signal transduction"/>
    <property type="evidence" value="ECO:0007669"/>
    <property type="project" value="UniProtKB-KW"/>
</dbReference>
<evidence type="ECO:0000313" key="4">
    <source>
        <dbReference type="Proteomes" id="UP001153620"/>
    </source>
</evidence>
<dbReference type="InterPro" id="IPR026512">
    <property type="entry name" value="RGS7BP/RGS9BP"/>
</dbReference>
<dbReference type="Proteomes" id="UP001153620">
    <property type="component" value="Chromosome 2"/>
</dbReference>
<evidence type="ECO:0000256" key="2">
    <source>
        <dbReference type="ARBA" id="ARBA00022700"/>
    </source>
</evidence>
<reference evidence="3" key="2">
    <citation type="submission" date="2022-10" db="EMBL/GenBank/DDBJ databases">
        <authorList>
            <consortium name="ENA_rothamsted_submissions"/>
            <consortium name="culmorum"/>
            <person name="King R."/>
        </authorList>
    </citation>
    <scope>NUCLEOTIDE SEQUENCE</scope>
</reference>
<gene>
    <name evidence="3" type="ORF">CHIRRI_LOCUS5091</name>
</gene>
<keyword evidence="4" id="KW-1185">Reference proteome</keyword>
<evidence type="ECO:0000313" key="3">
    <source>
        <dbReference type="EMBL" id="CAH1717613.1"/>
    </source>
</evidence>
<name>A0A9P0IU24_9DIPT</name>
<dbReference type="OrthoDB" id="193139at2759"/>
<dbReference type="EMBL" id="OU895878">
    <property type="protein sequence ID" value="CAH1717613.1"/>
    <property type="molecule type" value="Genomic_DNA"/>
</dbReference>
<organism evidence="3 4">
    <name type="scientific">Chironomus riparius</name>
    <dbReference type="NCBI Taxonomy" id="315576"/>
    <lineage>
        <taxon>Eukaryota</taxon>
        <taxon>Metazoa</taxon>
        <taxon>Ecdysozoa</taxon>
        <taxon>Arthropoda</taxon>
        <taxon>Hexapoda</taxon>
        <taxon>Insecta</taxon>
        <taxon>Pterygota</taxon>
        <taxon>Neoptera</taxon>
        <taxon>Endopterygota</taxon>
        <taxon>Diptera</taxon>
        <taxon>Nematocera</taxon>
        <taxon>Chironomoidea</taxon>
        <taxon>Chironomidae</taxon>
        <taxon>Chironominae</taxon>
        <taxon>Chironomus</taxon>
    </lineage>
</organism>
<dbReference type="AlphaFoldDB" id="A0A9P0IU24"/>
<comment type="similarity">
    <text evidence="1">Belongs to the RGS7BP/RGS9BP family.</text>
</comment>
<keyword evidence="2" id="KW-0734">Signal transduction inhibitor</keyword>
<reference evidence="3" key="1">
    <citation type="submission" date="2022-01" db="EMBL/GenBank/DDBJ databases">
        <authorList>
            <person name="King R."/>
        </authorList>
    </citation>
    <scope>NUCLEOTIDE SEQUENCE</scope>
</reference>
<accession>A0A9P0IU24</accession>
<proteinExistence type="inferred from homology"/>
<dbReference type="PANTHER" id="PTHR21029">
    <property type="entry name" value="R-SEVEN BINDING PROTEIN (R7BP) HOMOLOG"/>
    <property type="match status" value="1"/>
</dbReference>